<evidence type="ECO:0000256" key="4">
    <source>
        <dbReference type="ARBA" id="ARBA00022692"/>
    </source>
</evidence>
<dbReference type="Proteomes" id="UP000765507">
    <property type="component" value="Unassembled WGS sequence"/>
</dbReference>
<keyword evidence="5" id="KW-0999">Mitochondrion inner membrane</keyword>
<dbReference type="SUPFAM" id="SSF81423">
    <property type="entry name" value="Mitochondrial cytochrome c oxidase subunit VIIb"/>
    <property type="match status" value="1"/>
</dbReference>
<dbReference type="InterPro" id="IPR008433">
    <property type="entry name" value="Cyt_c_oxidase_suVIIB"/>
</dbReference>
<evidence type="ECO:0000256" key="7">
    <source>
        <dbReference type="ARBA" id="ARBA00022989"/>
    </source>
</evidence>
<evidence type="ECO:0000256" key="1">
    <source>
        <dbReference type="ARBA" id="ARBA00004434"/>
    </source>
</evidence>
<dbReference type="GO" id="GO:0006123">
    <property type="term" value="P:mitochondrial electron transport, cytochrome c to oxygen"/>
    <property type="evidence" value="ECO:0007669"/>
    <property type="project" value="InterPro"/>
</dbReference>
<keyword evidence="8" id="KW-0496">Mitochondrion</keyword>
<keyword evidence="4 13" id="KW-0812">Transmembrane</keyword>
<comment type="subcellular location">
    <subcellularLocation>
        <location evidence="1">Mitochondrion inner membrane</location>
        <topology evidence="1">Single-pass membrane protein</topology>
    </subcellularLocation>
</comment>
<evidence type="ECO:0000256" key="6">
    <source>
        <dbReference type="ARBA" id="ARBA00022946"/>
    </source>
</evidence>
<keyword evidence="7 13" id="KW-1133">Transmembrane helix</keyword>
<dbReference type="Gene3D" id="4.10.51.10">
    <property type="entry name" value="Cytochrome C Oxidase, chain K"/>
    <property type="match status" value="1"/>
</dbReference>
<reference evidence="14 15" key="1">
    <citation type="journal article" date="2020" name="G3 (Bethesda)">
        <title>Draft Genome of the Common Snapping Turtle, Chelydra serpentina, a Model for Phenotypic Plasticity in Reptiles.</title>
        <authorList>
            <person name="Das D."/>
            <person name="Singh S.K."/>
            <person name="Bierstedt J."/>
            <person name="Erickson A."/>
            <person name="Galli G.L.J."/>
            <person name="Crossley D.A. 2nd"/>
            <person name="Rhen T."/>
        </authorList>
    </citation>
    <scope>NUCLEOTIDE SEQUENCE [LARGE SCALE GENOMIC DNA]</scope>
    <source>
        <strain evidence="14">KW</strain>
    </source>
</reference>
<gene>
    <name evidence="14" type="ORF">G0U57_010159</name>
</gene>
<evidence type="ECO:0000256" key="5">
    <source>
        <dbReference type="ARBA" id="ARBA00022792"/>
    </source>
</evidence>
<feature type="transmembrane region" description="Helical" evidence="13">
    <location>
        <begin position="59"/>
        <end position="78"/>
    </location>
</feature>
<dbReference type="GO" id="GO:0005743">
    <property type="term" value="C:mitochondrial inner membrane"/>
    <property type="evidence" value="ECO:0007669"/>
    <property type="project" value="UniProtKB-SubCell"/>
</dbReference>
<name>A0A8T1RX10_CHESE</name>
<dbReference type="AlphaFoldDB" id="A0A8T1RX10"/>
<evidence type="ECO:0000256" key="11">
    <source>
        <dbReference type="ARBA" id="ARBA00041642"/>
    </source>
</evidence>
<dbReference type="Pfam" id="PF05392">
    <property type="entry name" value="COX7B"/>
    <property type="match status" value="1"/>
</dbReference>
<evidence type="ECO:0000256" key="13">
    <source>
        <dbReference type="SAM" id="Phobius"/>
    </source>
</evidence>
<evidence type="ECO:0000256" key="9">
    <source>
        <dbReference type="ARBA" id="ARBA00023136"/>
    </source>
</evidence>
<feature type="non-terminal residue" evidence="14">
    <location>
        <position position="102"/>
    </location>
</feature>
<evidence type="ECO:0000256" key="8">
    <source>
        <dbReference type="ARBA" id="ARBA00023128"/>
    </source>
</evidence>
<comment type="caution">
    <text evidence="14">The sequence shown here is derived from an EMBL/GenBank/DDBJ whole genome shotgun (WGS) entry which is preliminary data.</text>
</comment>
<dbReference type="FunFam" id="4.10.51.10:FF:000001">
    <property type="entry name" value="Cytochrome c oxidase subunit 7B, mitochondrial"/>
    <property type="match status" value="1"/>
</dbReference>
<evidence type="ECO:0000313" key="15">
    <source>
        <dbReference type="Proteomes" id="UP000765507"/>
    </source>
</evidence>
<comment type="pathway">
    <text evidence="2">Energy metabolism; oxidative phosphorylation.</text>
</comment>
<protein>
    <recommendedName>
        <fullName evidence="10">Cytochrome c oxidase subunit 7B, mitochondrial</fullName>
    </recommendedName>
    <alternativeName>
        <fullName evidence="11">Cytochrome c oxidase polypeptide VIIb</fullName>
    </alternativeName>
</protein>
<dbReference type="OrthoDB" id="9937520at2759"/>
<evidence type="ECO:0000313" key="14">
    <source>
        <dbReference type="EMBL" id="KAG6921120.1"/>
    </source>
</evidence>
<accession>A0A8T1RX10</accession>
<dbReference type="GO" id="GO:0045277">
    <property type="term" value="C:respiratory chain complex IV"/>
    <property type="evidence" value="ECO:0007669"/>
    <property type="project" value="TreeGrafter"/>
</dbReference>
<proteinExistence type="inferred from homology"/>
<keyword evidence="6" id="KW-0809">Transit peptide</keyword>
<sequence>FFTARKGIRRRRRLVEIIRPRRQHVASGQDRGAPQRSWHSVDCSKTESPQNVPNFHDKYGNIVLLGGALFCVSIWGYVATQTGIEWNLSPVGRVTPKEWREK</sequence>
<evidence type="ECO:0000256" key="10">
    <source>
        <dbReference type="ARBA" id="ARBA00040623"/>
    </source>
</evidence>
<dbReference type="PANTHER" id="PTHR16716:SF0">
    <property type="entry name" value="CYTOCHROME C OXIDASE SUBUNIT 7B, MITOCHONDRIAL"/>
    <property type="match status" value="1"/>
</dbReference>
<organism evidence="14 15">
    <name type="scientific">Chelydra serpentina</name>
    <name type="common">Snapping turtle</name>
    <name type="synonym">Testudo serpentina</name>
    <dbReference type="NCBI Taxonomy" id="8475"/>
    <lineage>
        <taxon>Eukaryota</taxon>
        <taxon>Metazoa</taxon>
        <taxon>Chordata</taxon>
        <taxon>Craniata</taxon>
        <taxon>Vertebrata</taxon>
        <taxon>Euteleostomi</taxon>
        <taxon>Archelosauria</taxon>
        <taxon>Testudinata</taxon>
        <taxon>Testudines</taxon>
        <taxon>Cryptodira</taxon>
        <taxon>Durocryptodira</taxon>
        <taxon>Americhelydia</taxon>
        <taxon>Chelydroidea</taxon>
        <taxon>Chelydridae</taxon>
        <taxon>Chelydra</taxon>
    </lineage>
</organism>
<evidence type="ECO:0000256" key="3">
    <source>
        <dbReference type="ARBA" id="ARBA00007351"/>
    </source>
</evidence>
<keyword evidence="15" id="KW-1185">Reference proteome</keyword>
<dbReference type="EMBL" id="JAHGAV010002672">
    <property type="protein sequence ID" value="KAG6921120.1"/>
    <property type="molecule type" value="Genomic_DNA"/>
</dbReference>
<keyword evidence="9 13" id="KW-0472">Membrane</keyword>
<dbReference type="InterPro" id="IPR023272">
    <property type="entry name" value="Cyt_c_oxidase_suVIIB_dom_sf"/>
</dbReference>
<dbReference type="CDD" id="cd01403">
    <property type="entry name" value="Cyt_c_Oxidase_VIIb"/>
    <property type="match status" value="1"/>
</dbReference>
<feature type="region of interest" description="Disordered" evidence="12">
    <location>
        <begin position="23"/>
        <end position="49"/>
    </location>
</feature>
<comment type="similarity">
    <text evidence="3">Belongs to the cytochrome c oxidase VIIb family.</text>
</comment>
<evidence type="ECO:0000256" key="12">
    <source>
        <dbReference type="SAM" id="MobiDB-lite"/>
    </source>
</evidence>
<dbReference type="PANTHER" id="PTHR16716">
    <property type="entry name" value="CYTOCHROME C OXIDASE SUBUNIT 7B, MITOCHONDRIAL"/>
    <property type="match status" value="1"/>
</dbReference>
<evidence type="ECO:0000256" key="2">
    <source>
        <dbReference type="ARBA" id="ARBA00004673"/>
    </source>
</evidence>